<dbReference type="EMBL" id="JAUFQU010000001">
    <property type="protein sequence ID" value="MDN3706286.1"/>
    <property type="molecule type" value="Genomic_DNA"/>
</dbReference>
<dbReference type="RefSeq" id="WP_290362367.1">
    <property type="nucleotide sequence ID" value="NZ_JAUFQU010000001.1"/>
</dbReference>
<organism evidence="2 3">
    <name type="scientific">Paenimyroides ceti</name>
    <dbReference type="NCBI Taxonomy" id="395087"/>
    <lineage>
        <taxon>Bacteria</taxon>
        <taxon>Pseudomonadati</taxon>
        <taxon>Bacteroidota</taxon>
        <taxon>Flavobacteriia</taxon>
        <taxon>Flavobacteriales</taxon>
        <taxon>Flavobacteriaceae</taxon>
        <taxon>Paenimyroides</taxon>
    </lineage>
</organism>
<dbReference type="EMBL" id="JAUFQU010000001">
    <property type="protein sequence ID" value="MDN3708830.1"/>
    <property type="molecule type" value="Genomic_DNA"/>
</dbReference>
<evidence type="ECO:0000313" key="3">
    <source>
        <dbReference type="Proteomes" id="UP001242368"/>
    </source>
</evidence>
<name>A0ABT8CWI6_9FLAO</name>
<accession>A0ABT8CWI6</accession>
<protein>
    <submittedName>
        <fullName evidence="2">Uncharacterized protein</fullName>
    </submittedName>
</protein>
<dbReference type="Proteomes" id="UP001242368">
    <property type="component" value="Unassembled WGS sequence"/>
</dbReference>
<reference evidence="2" key="3">
    <citation type="submission" date="2023-06" db="EMBL/GenBank/DDBJ databases">
        <authorList>
            <person name="Lucena T."/>
            <person name="Sun Q."/>
        </authorList>
    </citation>
    <scope>NUCLEOTIDE SEQUENCE</scope>
    <source>
        <strain evidence="2">CECT 7184</strain>
    </source>
</reference>
<reference evidence="3" key="2">
    <citation type="journal article" date="2019" name="Int. J. Syst. Evol. Microbiol.">
        <title>The Global Catalogue of Microorganisms (GCM) 10K type strain sequencing project: providing services to taxonomists for standard genome sequencing and annotation.</title>
        <authorList>
            <consortium name="The Broad Institute Genomics Platform"/>
            <consortium name="The Broad Institute Genome Sequencing Center for Infectious Disease"/>
            <person name="Wu L."/>
            <person name="Ma J."/>
        </authorList>
    </citation>
    <scope>NUCLEOTIDE SEQUENCE [LARGE SCALE GENOMIC DNA]</scope>
    <source>
        <strain evidence="3">CECT 7184</strain>
    </source>
</reference>
<proteinExistence type="predicted"/>
<evidence type="ECO:0000313" key="2">
    <source>
        <dbReference type="EMBL" id="MDN3708830.1"/>
    </source>
</evidence>
<gene>
    <name evidence="1" type="ORF">QW060_04000</name>
    <name evidence="2" type="ORF">QW060_17150</name>
</gene>
<evidence type="ECO:0000313" key="1">
    <source>
        <dbReference type="EMBL" id="MDN3706286.1"/>
    </source>
</evidence>
<reference evidence="2" key="1">
    <citation type="journal article" date="2014" name="Int. J. Syst. Evol. Microbiol.">
        <title>Complete genome of a new Firmicutes species belonging to the dominant human colonic microbiota ('Ruminococcus bicirculans') reveals two chromosomes and a selective capacity to utilize plant glucans.</title>
        <authorList>
            <consortium name="NISC Comparative Sequencing Program"/>
            <person name="Wegmann U."/>
            <person name="Louis P."/>
            <person name="Goesmann A."/>
            <person name="Henrissat B."/>
            <person name="Duncan S.H."/>
            <person name="Flint H.J."/>
        </authorList>
    </citation>
    <scope>NUCLEOTIDE SEQUENCE</scope>
    <source>
        <strain evidence="2">CECT 7184</strain>
    </source>
</reference>
<sequence length="74" mass="8725">MYIGFELKNLDFEAFEAFYEIGRRSFNKYKRTVTKTLESFINANGSLNGDKMQSAWFPKIKADVFYPILMQIKI</sequence>
<keyword evidence="3" id="KW-1185">Reference proteome</keyword>
<comment type="caution">
    <text evidence="2">The sequence shown here is derived from an EMBL/GenBank/DDBJ whole genome shotgun (WGS) entry which is preliminary data.</text>
</comment>